<accession>A0A9P8P7I5</accession>
<organism evidence="1 2">
    <name type="scientific">Wickerhamomyces mucosus</name>
    <dbReference type="NCBI Taxonomy" id="1378264"/>
    <lineage>
        <taxon>Eukaryota</taxon>
        <taxon>Fungi</taxon>
        <taxon>Dikarya</taxon>
        <taxon>Ascomycota</taxon>
        <taxon>Saccharomycotina</taxon>
        <taxon>Saccharomycetes</taxon>
        <taxon>Phaffomycetales</taxon>
        <taxon>Wickerhamomycetaceae</taxon>
        <taxon>Wickerhamomyces</taxon>
    </lineage>
</organism>
<protein>
    <submittedName>
        <fullName evidence="1">Uncharacterized protein</fullName>
    </submittedName>
</protein>
<dbReference type="EMBL" id="JAEUBF010001392">
    <property type="protein sequence ID" value="KAH3666988.1"/>
    <property type="molecule type" value="Genomic_DNA"/>
</dbReference>
<comment type="caution">
    <text evidence="1">The sequence shown here is derived from an EMBL/GenBank/DDBJ whole genome shotgun (WGS) entry which is preliminary data.</text>
</comment>
<keyword evidence="2" id="KW-1185">Reference proteome</keyword>
<evidence type="ECO:0000313" key="1">
    <source>
        <dbReference type="EMBL" id="KAH3666988.1"/>
    </source>
</evidence>
<dbReference type="AlphaFoldDB" id="A0A9P8P7I5"/>
<dbReference type="Proteomes" id="UP000769528">
    <property type="component" value="Unassembled WGS sequence"/>
</dbReference>
<sequence length="118" mass="13098">MSRSDSIAKSLLGVVNLRGSGVTLFNRIMEFITLGKPTNAIDFNKPSLKHSVNCNCNLKLFSFDKPAAFDTSVKILFLKSPRWFKLINLFVISTASLNSSSSLNDLFDLMNCSLFNAK</sequence>
<gene>
    <name evidence="1" type="ORF">WICMUC_005335</name>
</gene>
<evidence type="ECO:0000313" key="2">
    <source>
        <dbReference type="Proteomes" id="UP000769528"/>
    </source>
</evidence>
<reference evidence="1" key="2">
    <citation type="submission" date="2021-01" db="EMBL/GenBank/DDBJ databases">
        <authorList>
            <person name="Schikora-Tamarit M.A."/>
        </authorList>
    </citation>
    <scope>NUCLEOTIDE SEQUENCE</scope>
    <source>
        <strain evidence="1">CBS6341</strain>
    </source>
</reference>
<proteinExistence type="predicted"/>
<name>A0A9P8P7I5_9ASCO</name>
<reference evidence="1" key="1">
    <citation type="journal article" date="2021" name="Open Biol.">
        <title>Shared evolutionary footprints suggest mitochondrial oxidative damage underlies multiple complex I losses in fungi.</title>
        <authorList>
            <person name="Schikora-Tamarit M.A."/>
            <person name="Marcet-Houben M."/>
            <person name="Nosek J."/>
            <person name="Gabaldon T."/>
        </authorList>
    </citation>
    <scope>NUCLEOTIDE SEQUENCE</scope>
    <source>
        <strain evidence="1">CBS6341</strain>
    </source>
</reference>